<dbReference type="PROSITE" id="PS51170">
    <property type="entry name" value="CW"/>
    <property type="match status" value="1"/>
</dbReference>
<organism evidence="3 4">
    <name type="scientific">Hungatella effluvii</name>
    <dbReference type="NCBI Taxonomy" id="1096246"/>
    <lineage>
        <taxon>Bacteria</taxon>
        <taxon>Bacillati</taxon>
        <taxon>Bacillota</taxon>
        <taxon>Clostridia</taxon>
        <taxon>Lachnospirales</taxon>
        <taxon>Lachnospiraceae</taxon>
        <taxon>Hungatella</taxon>
    </lineage>
</organism>
<keyword evidence="1" id="KW-0677">Repeat</keyword>
<gene>
    <name evidence="3" type="ORF">DFR60_112137</name>
</gene>
<evidence type="ECO:0000313" key="4">
    <source>
        <dbReference type="Proteomes" id="UP000248057"/>
    </source>
</evidence>
<dbReference type="EMBL" id="QJKD01000012">
    <property type="protein sequence ID" value="PXX50275.1"/>
    <property type="molecule type" value="Genomic_DNA"/>
</dbReference>
<dbReference type="Proteomes" id="UP000248057">
    <property type="component" value="Unassembled WGS sequence"/>
</dbReference>
<comment type="caution">
    <text evidence="3">The sequence shown here is derived from an EMBL/GenBank/DDBJ whole genome shotgun (WGS) entry which is preliminary data.</text>
</comment>
<protein>
    <submittedName>
        <fullName evidence="3">Putative cell wall binding repeat protein</fullName>
    </submittedName>
</protein>
<name>A0A2V3YD46_9FIRM</name>
<dbReference type="Gene3D" id="2.10.270.10">
    <property type="entry name" value="Cholin Binding"/>
    <property type="match status" value="1"/>
</dbReference>
<sequence>MSKDTSLHVHFMKKLTGSLLLSLLCVTAVFASGFAFRSKADTGTAPSSVRIYGTVNQTSDGRLSISRQDGDFAGQELIINVSEETRILDAVNGYPASLDTLKSGETIYAYISPAMTLSLPPMSHGEIILCSIPADFKVPEYITVDTLTVAGDGVSGTISADNGTTYTVNSDSQILPYLTRNIVTLQDLVKGKKCLVWTQSGSNTAYKIVAFADSANTDGSGEAAAPRGWSSQDGSWYYYDSTGSLHKGWLNDNGDWYYLNPETGVMQTGFLTVDGKTYYLQENGKMLTKAKTFTPDASGALH</sequence>
<dbReference type="AlphaFoldDB" id="A0A2V3YD46"/>
<dbReference type="InterPro" id="IPR018337">
    <property type="entry name" value="Cell_wall/Cho-bd_repeat"/>
</dbReference>
<dbReference type="GeneID" id="86063450"/>
<dbReference type="Pfam" id="PF01473">
    <property type="entry name" value="Choline_bind_1"/>
    <property type="match status" value="1"/>
</dbReference>
<dbReference type="SUPFAM" id="SSF69360">
    <property type="entry name" value="Cell wall binding repeat"/>
    <property type="match status" value="1"/>
</dbReference>
<dbReference type="RefSeq" id="WP_110324644.1">
    <property type="nucleotide sequence ID" value="NZ_QJKD01000012.1"/>
</dbReference>
<evidence type="ECO:0000256" key="2">
    <source>
        <dbReference type="PROSITE-ProRule" id="PRU00591"/>
    </source>
</evidence>
<accession>A0A2V3YD46</accession>
<proteinExistence type="predicted"/>
<evidence type="ECO:0000256" key="1">
    <source>
        <dbReference type="ARBA" id="ARBA00022737"/>
    </source>
</evidence>
<evidence type="ECO:0000313" key="3">
    <source>
        <dbReference type="EMBL" id="PXX50275.1"/>
    </source>
</evidence>
<feature type="repeat" description="Cell wall-binding" evidence="2">
    <location>
        <begin position="267"/>
        <end position="286"/>
    </location>
</feature>
<keyword evidence="4" id="KW-1185">Reference proteome</keyword>
<dbReference type="Pfam" id="PF19127">
    <property type="entry name" value="Choline_bind_3"/>
    <property type="match status" value="1"/>
</dbReference>
<reference evidence="3 4" key="1">
    <citation type="submission" date="2018-05" db="EMBL/GenBank/DDBJ databases">
        <title>Genomic Encyclopedia of Type Strains, Phase IV (KMG-IV): sequencing the most valuable type-strain genomes for metagenomic binning, comparative biology and taxonomic classification.</title>
        <authorList>
            <person name="Goeker M."/>
        </authorList>
    </citation>
    <scope>NUCLEOTIDE SEQUENCE [LARGE SCALE GENOMIC DNA]</scope>
    <source>
        <strain evidence="3 4">DSM 24995</strain>
    </source>
</reference>